<dbReference type="InterPro" id="IPR052777">
    <property type="entry name" value="Acetyltransferase_Enz"/>
</dbReference>
<feature type="domain" description="N-acetyltransferase" evidence="1">
    <location>
        <begin position="2"/>
        <end position="151"/>
    </location>
</feature>
<accession>A0ABM7NZY5</accession>
<evidence type="ECO:0000313" key="3">
    <source>
        <dbReference type="Proteomes" id="UP001319045"/>
    </source>
</evidence>
<dbReference type="SUPFAM" id="SSF55729">
    <property type="entry name" value="Acyl-CoA N-acyltransferases (Nat)"/>
    <property type="match status" value="1"/>
</dbReference>
<dbReference type="RefSeq" id="WP_237072202.1">
    <property type="nucleotide sequence ID" value="NZ_AP024484.1"/>
</dbReference>
<dbReference type="PROSITE" id="PS51186">
    <property type="entry name" value="GNAT"/>
    <property type="match status" value="1"/>
</dbReference>
<dbReference type="InterPro" id="IPR000182">
    <property type="entry name" value="GNAT_dom"/>
</dbReference>
<dbReference type="CDD" id="cd04301">
    <property type="entry name" value="NAT_SF"/>
    <property type="match status" value="1"/>
</dbReference>
<organism evidence="2 3">
    <name type="scientific">Prevotella herbatica</name>
    <dbReference type="NCBI Taxonomy" id="2801997"/>
    <lineage>
        <taxon>Bacteria</taxon>
        <taxon>Pseudomonadati</taxon>
        <taxon>Bacteroidota</taxon>
        <taxon>Bacteroidia</taxon>
        <taxon>Bacteroidales</taxon>
        <taxon>Prevotellaceae</taxon>
        <taxon>Prevotella</taxon>
    </lineage>
</organism>
<dbReference type="Gene3D" id="3.40.630.30">
    <property type="match status" value="1"/>
</dbReference>
<gene>
    <name evidence="2" type="ORF">prwr041_18820</name>
</gene>
<dbReference type="PANTHER" id="PTHR43305:SF1">
    <property type="entry name" value="FAMILY N-ACETYLTRANSFERASE, PUTATIVE (AFU_ORTHOLOGUE AFUA_2G01380)-RELATED"/>
    <property type="match status" value="1"/>
</dbReference>
<dbReference type="Proteomes" id="UP001319045">
    <property type="component" value="Chromosome"/>
</dbReference>
<proteinExistence type="predicted"/>
<reference evidence="2 3" key="1">
    <citation type="journal article" date="2022" name="Int. J. Syst. Evol. Microbiol.">
        <title>Prevotella herbatica sp. nov., a plant polysaccharide-decomposing anaerobic bacterium isolated from a methanogenic reactor.</title>
        <authorList>
            <person name="Uek A."/>
            <person name="Tonouchi A."/>
            <person name="Kaku N."/>
            <person name="Ueki K."/>
        </authorList>
    </citation>
    <scope>NUCLEOTIDE SEQUENCE [LARGE SCALE GENOMIC DNA]</scope>
    <source>
        <strain evidence="2 3">WR041</strain>
    </source>
</reference>
<dbReference type="InterPro" id="IPR016181">
    <property type="entry name" value="Acyl_CoA_acyltransferase"/>
</dbReference>
<name>A0ABM7NZY5_9BACT</name>
<evidence type="ECO:0000259" key="1">
    <source>
        <dbReference type="PROSITE" id="PS51186"/>
    </source>
</evidence>
<sequence>MNIIKTNNTDSRFRKLCSMLDNYLNDAIGKEKQQQEYNQHNALVDIDDVILLIDGEKLISCGGIKKVDEDTAEVKRVFVADEFRHHGYGHKIITEIEHLAKAEGYKALILETGLPMKSAQKLYTSCGFSFIENYGPYAFLDSSVCMKKNIENNI</sequence>
<protein>
    <submittedName>
        <fullName evidence="2">GNAT family N-acetyltransferase</fullName>
    </submittedName>
</protein>
<dbReference type="EMBL" id="AP024484">
    <property type="protein sequence ID" value="BCS85989.1"/>
    <property type="molecule type" value="Genomic_DNA"/>
</dbReference>
<dbReference type="Pfam" id="PF00583">
    <property type="entry name" value="Acetyltransf_1"/>
    <property type="match status" value="1"/>
</dbReference>
<dbReference type="PANTHER" id="PTHR43305">
    <property type="entry name" value="FAMILY N-ACETYLTRANSFERASE, PUTATIVE (AFU_ORTHOLOGUE AFUA_2G01380)-RELATED"/>
    <property type="match status" value="1"/>
</dbReference>
<keyword evidence="3" id="KW-1185">Reference proteome</keyword>
<evidence type="ECO:0000313" key="2">
    <source>
        <dbReference type="EMBL" id="BCS85989.1"/>
    </source>
</evidence>